<reference evidence="3 4" key="1">
    <citation type="submission" date="2023-10" db="EMBL/GenBank/DDBJ databases">
        <title>Two novel species belonging to the OM43/NOR5 clade.</title>
        <authorList>
            <person name="Park M."/>
        </authorList>
    </citation>
    <scope>NUCLEOTIDE SEQUENCE [LARGE SCALE GENOMIC DNA]</scope>
    <source>
        <strain evidence="3 4">IMCC43200</strain>
    </source>
</reference>
<dbReference type="SUPFAM" id="SSF53448">
    <property type="entry name" value="Nucleotide-diphospho-sugar transferases"/>
    <property type="match status" value="1"/>
</dbReference>
<evidence type="ECO:0000313" key="4">
    <source>
        <dbReference type="Proteomes" id="UP001626537"/>
    </source>
</evidence>
<keyword evidence="1" id="KW-0460">Magnesium</keyword>
<proteinExistence type="predicted"/>
<sequence>MKRELSSIVELGFPVLLLAAGFARRFGSDKRSVLMYSRNTLLMQSISQYKDLGFDVLVCLSARAQDDVLASMLRAESIACLRCVRAEEGMGATLSEGVAALGDVPGVLVALADMPGLLSQTIMQLVEHADSHRIVYPVYEGRRGHPVLFGRRFLSQLKALSGDVGGSNVLMDNAESCVPLAVDDAGAVLDVDTPGDLQRVQRLLQERASDGESG</sequence>
<dbReference type="InterPro" id="IPR025877">
    <property type="entry name" value="MobA-like_NTP_Trfase"/>
</dbReference>
<dbReference type="CDD" id="cd04182">
    <property type="entry name" value="GT_2_like_f"/>
    <property type="match status" value="1"/>
</dbReference>
<organism evidence="3 4">
    <name type="scientific">Congregibacter variabilis</name>
    <dbReference type="NCBI Taxonomy" id="3081200"/>
    <lineage>
        <taxon>Bacteria</taxon>
        <taxon>Pseudomonadati</taxon>
        <taxon>Pseudomonadota</taxon>
        <taxon>Gammaproteobacteria</taxon>
        <taxon>Cellvibrionales</taxon>
        <taxon>Halieaceae</taxon>
        <taxon>Congregibacter</taxon>
    </lineage>
</organism>
<evidence type="ECO:0000256" key="1">
    <source>
        <dbReference type="ARBA" id="ARBA00022842"/>
    </source>
</evidence>
<evidence type="ECO:0000259" key="2">
    <source>
        <dbReference type="Pfam" id="PF12804"/>
    </source>
</evidence>
<protein>
    <submittedName>
        <fullName evidence="3">Nucleotidyltransferase family protein</fullName>
    </submittedName>
</protein>
<feature type="domain" description="MobA-like NTP transferase" evidence="2">
    <location>
        <begin position="16"/>
        <end position="171"/>
    </location>
</feature>
<dbReference type="PANTHER" id="PTHR43777">
    <property type="entry name" value="MOLYBDENUM COFACTOR CYTIDYLYLTRANSFERASE"/>
    <property type="match status" value="1"/>
</dbReference>
<name>A0ABZ0I2H9_9GAMM</name>
<dbReference type="InterPro" id="IPR029044">
    <property type="entry name" value="Nucleotide-diphossugar_trans"/>
</dbReference>
<dbReference type="Proteomes" id="UP001626537">
    <property type="component" value="Chromosome"/>
</dbReference>
<accession>A0ABZ0I2H9</accession>
<dbReference type="EMBL" id="CP136864">
    <property type="protein sequence ID" value="WOJ93261.1"/>
    <property type="molecule type" value="Genomic_DNA"/>
</dbReference>
<dbReference type="PANTHER" id="PTHR43777:SF1">
    <property type="entry name" value="MOLYBDENUM COFACTOR CYTIDYLYLTRANSFERASE"/>
    <property type="match status" value="1"/>
</dbReference>
<evidence type="ECO:0000313" key="3">
    <source>
        <dbReference type="EMBL" id="WOJ93261.1"/>
    </source>
</evidence>
<gene>
    <name evidence="3" type="ORF">R0135_15970</name>
</gene>
<dbReference type="Gene3D" id="3.90.550.10">
    <property type="entry name" value="Spore Coat Polysaccharide Biosynthesis Protein SpsA, Chain A"/>
    <property type="match status" value="1"/>
</dbReference>
<keyword evidence="4" id="KW-1185">Reference proteome</keyword>
<dbReference type="Pfam" id="PF12804">
    <property type="entry name" value="NTP_transf_3"/>
    <property type="match status" value="1"/>
</dbReference>
<dbReference type="RefSeq" id="WP_407347909.1">
    <property type="nucleotide sequence ID" value="NZ_CP136864.1"/>
</dbReference>